<sequence length="326" mass="36505">MDLSVFIHGGAYHIRPPVPPSGTPVSPVGRLRSVHSAYSLIISHYMSKVKAQSVVCPHVYPQYYSFQNHESQQCLPFFFTRSLIRWSVLIQIIKINTDTAFLSVSTDGRSLLGGTSISRTFVELSAYSIWTTGLRARCSFALGRNVKVISGYMAQVYNEKDNNGSPPPYITMGEEKQHLEKTPDGYRIKVSSLGTTTSFTLLTTDRIWNMWLSGDPLLVSQSGLKELCLSFSLFKSLRRRFAGHPLVEDGSQRALGFVLHGMLGDANDHDRMFQILINELAFANEFYYSCLPYWHFVGGALETLNLVISVGNNTYLAINFIPSIII</sequence>
<dbReference type="Proteomes" id="UP000817658">
    <property type="component" value="Chromosome 1"/>
</dbReference>
<name>Q5Z841_ORYSJ</name>
<evidence type="ECO:0000259" key="1">
    <source>
        <dbReference type="Pfam" id="PF13968"/>
    </source>
</evidence>
<gene>
    <name evidence="2" type="ORF">B1140D12.28</name>
</gene>
<dbReference type="AlphaFoldDB" id="Q5Z841"/>
<feature type="domain" description="DUF4220" evidence="1">
    <location>
        <begin position="191"/>
        <end position="302"/>
    </location>
</feature>
<dbReference type="EMBL" id="AP003537">
    <property type="protein sequence ID" value="BAD53508.1"/>
    <property type="molecule type" value="Genomic_DNA"/>
</dbReference>
<dbReference type="Pfam" id="PF13968">
    <property type="entry name" value="DUF4220"/>
    <property type="match status" value="1"/>
</dbReference>
<reference evidence="2" key="1">
    <citation type="journal article" date="2002" name="Nature">
        <title>The genome sequence and structure of rice chromosome 1.</title>
        <authorList>
            <person name="Sasaki T."/>
            <person name="Matsumoto T."/>
            <person name="Yamamoto K."/>
            <person name="Sakata K."/>
            <person name="Baba T."/>
            <person name="Katayose Y."/>
            <person name="Wu J."/>
            <person name="Niimura Y."/>
            <person name="Cheng Z."/>
            <person name="Nagamura Y."/>
            <person name="Antonio B.A."/>
            <person name="Kanamori H."/>
            <person name="Hosokawa S."/>
            <person name="Masukawa M."/>
            <person name="Arikawa K."/>
            <person name="Chiden Y."/>
            <person name="Hayashi M."/>
            <person name="Okamoto M."/>
            <person name="Ando T."/>
            <person name="Aoki H."/>
            <person name="Arita K."/>
            <person name="Hamada M."/>
            <person name="Harada C."/>
            <person name="Hijishita S."/>
            <person name="Honda M."/>
            <person name="Ichikawa Y."/>
            <person name="Idonuma A."/>
            <person name="Iijima M."/>
            <person name="Ikeda M."/>
            <person name="Ikeno M."/>
            <person name="Itoh S."/>
            <person name="Itoh T."/>
            <person name="Itoh Y."/>
            <person name="Itoh Y."/>
            <person name="Iwabuchi A."/>
            <person name="Kamiya K."/>
            <person name="Karasawa W."/>
            <person name="Katagiri S."/>
            <person name="Kikuta A."/>
            <person name="Kobayashi N."/>
            <person name="Kono I."/>
            <person name="Machita K."/>
            <person name="Maehara T."/>
            <person name="Mizuno H."/>
            <person name="Mizubayashi T."/>
            <person name="Mukai Y."/>
            <person name="Nagasaki H."/>
            <person name="Nakashima M."/>
            <person name="Nakama Y."/>
            <person name="Nakamichi Y."/>
            <person name="Nakamura M."/>
            <person name="Namiki N."/>
            <person name="Negishi M."/>
            <person name="Ohta I."/>
            <person name="Ono N."/>
            <person name="Saji S."/>
            <person name="Sakai K."/>
            <person name="Shibata M."/>
            <person name="Shimokawa T."/>
            <person name="Shomura A."/>
            <person name="Song J."/>
            <person name="Takazaki Y."/>
            <person name="Terasawa K."/>
            <person name="Tsuji K."/>
            <person name="Waki K."/>
            <person name="Yamagata H."/>
            <person name="Yamane H."/>
            <person name="Yoshiki S."/>
            <person name="Yoshihara R."/>
            <person name="Yukawa K."/>
            <person name="Zhong H."/>
            <person name="Iwama H."/>
            <person name="Endo T."/>
            <person name="Ito H."/>
            <person name="Hahn J.H."/>
            <person name="Kim H.I."/>
            <person name="Eun M.Y."/>
            <person name="Yano M."/>
            <person name="Jiang J."/>
            <person name="Gojobori T."/>
        </authorList>
    </citation>
    <scope>NUCLEOTIDE SEQUENCE</scope>
</reference>
<proteinExistence type="predicted"/>
<evidence type="ECO:0000313" key="2">
    <source>
        <dbReference type="EMBL" id="BAD53508.1"/>
    </source>
</evidence>
<organism evidence="2">
    <name type="scientific">Oryza sativa subsp. japonica</name>
    <name type="common">Rice</name>
    <dbReference type="NCBI Taxonomy" id="39947"/>
    <lineage>
        <taxon>Eukaryota</taxon>
        <taxon>Viridiplantae</taxon>
        <taxon>Streptophyta</taxon>
        <taxon>Embryophyta</taxon>
        <taxon>Tracheophyta</taxon>
        <taxon>Spermatophyta</taxon>
        <taxon>Magnoliopsida</taxon>
        <taxon>Liliopsida</taxon>
        <taxon>Poales</taxon>
        <taxon>Poaceae</taxon>
        <taxon>BOP clade</taxon>
        <taxon>Oryzoideae</taxon>
        <taxon>Oryzeae</taxon>
        <taxon>Oryzinae</taxon>
        <taxon>Oryza</taxon>
        <taxon>Oryza sativa</taxon>
    </lineage>
</organism>
<dbReference type="InterPro" id="IPR025315">
    <property type="entry name" value="DUF4220"/>
</dbReference>
<protein>
    <recommendedName>
        <fullName evidence="1">DUF4220 domain-containing protein</fullName>
    </recommendedName>
</protein>
<accession>Q5Z841</accession>